<dbReference type="PANTHER" id="PTHR10849">
    <property type="entry name" value="NADH DEHYDROGENASE UBIQUINONE IRON-SULFUR PROTEIN 8, MITOCHONDRIAL"/>
    <property type="match status" value="1"/>
</dbReference>
<keyword evidence="1" id="KW-0004">4Fe-4S</keyword>
<dbReference type="InterPro" id="IPR017896">
    <property type="entry name" value="4Fe4S_Fe-S-bd"/>
</dbReference>
<evidence type="ECO:0000259" key="5">
    <source>
        <dbReference type="PROSITE" id="PS51379"/>
    </source>
</evidence>
<gene>
    <name evidence="6" type="ORF">S06H3_62889</name>
</gene>
<dbReference type="Pfam" id="PF12838">
    <property type="entry name" value="Fer4_7"/>
    <property type="match status" value="1"/>
</dbReference>
<keyword evidence="2" id="KW-0479">Metal-binding</keyword>
<dbReference type="GO" id="GO:0016020">
    <property type="term" value="C:membrane"/>
    <property type="evidence" value="ECO:0007669"/>
    <property type="project" value="InterPro"/>
</dbReference>
<protein>
    <recommendedName>
        <fullName evidence="5">4Fe-4S ferredoxin-type domain-containing protein</fullName>
    </recommendedName>
</protein>
<dbReference type="PROSITE" id="PS00198">
    <property type="entry name" value="4FE4S_FER_1"/>
    <property type="match status" value="1"/>
</dbReference>
<dbReference type="SUPFAM" id="SSF54862">
    <property type="entry name" value="4Fe-4S ferredoxins"/>
    <property type="match status" value="1"/>
</dbReference>
<evidence type="ECO:0000256" key="2">
    <source>
        <dbReference type="ARBA" id="ARBA00022723"/>
    </source>
</evidence>
<dbReference type="PROSITE" id="PS51379">
    <property type="entry name" value="4FE4S_FER_2"/>
    <property type="match status" value="2"/>
</dbReference>
<dbReference type="GO" id="GO:0016651">
    <property type="term" value="F:oxidoreductase activity, acting on NAD(P)H"/>
    <property type="evidence" value="ECO:0007669"/>
    <property type="project" value="InterPro"/>
</dbReference>
<sequence>DLDTKEIICDGCGECVNACPLKLISVEKVSHDKKIKNFYVDISRCLFCGLCEEACKKDALKMNFNYELAERDFSALRHDIDKLTEYAKPKVKEFWKS</sequence>
<dbReference type="AlphaFoldDB" id="X1P8H4"/>
<evidence type="ECO:0000256" key="1">
    <source>
        <dbReference type="ARBA" id="ARBA00022485"/>
    </source>
</evidence>
<dbReference type="GO" id="GO:0051539">
    <property type="term" value="F:4 iron, 4 sulfur cluster binding"/>
    <property type="evidence" value="ECO:0007669"/>
    <property type="project" value="UniProtKB-KW"/>
</dbReference>
<dbReference type="EMBL" id="BARV01041588">
    <property type="protein sequence ID" value="GAI52148.1"/>
    <property type="molecule type" value="Genomic_DNA"/>
</dbReference>
<feature type="domain" description="4Fe-4S ferredoxin-type" evidence="5">
    <location>
        <begin position="1"/>
        <end position="29"/>
    </location>
</feature>
<organism evidence="6">
    <name type="scientific">marine sediment metagenome</name>
    <dbReference type="NCBI Taxonomy" id="412755"/>
    <lineage>
        <taxon>unclassified sequences</taxon>
        <taxon>metagenomes</taxon>
        <taxon>ecological metagenomes</taxon>
    </lineage>
</organism>
<name>X1P8H4_9ZZZZ</name>
<keyword evidence="3" id="KW-0408">Iron</keyword>
<evidence type="ECO:0000256" key="3">
    <source>
        <dbReference type="ARBA" id="ARBA00023004"/>
    </source>
</evidence>
<feature type="non-terminal residue" evidence="6">
    <location>
        <position position="1"/>
    </location>
</feature>
<evidence type="ECO:0000313" key="6">
    <source>
        <dbReference type="EMBL" id="GAI52148.1"/>
    </source>
</evidence>
<accession>X1P8H4</accession>
<proteinExistence type="predicted"/>
<dbReference type="InterPro" id="IPR010226">
    <property type="entry name" value="NADH_quinone_OxRdtase_chainI"/>
</dbReference>
<comment type="caution">
    <text evidence="6">The sequence shown here is derived from an EMBL/GenBank/DDBJ whole genome shotgun (WGS) entry which is preliminary data.</text>
</comment>
<dbReference type="Gene3D" id="3.30.70.3270">
    <property type="match status" value="1"/>
</dbReference>
<dbReference type="GO" id="GO:0046872">
    <property type="term" value="F:metal ion binding"/>
    <property type="evidence" value="ECO:0007669"/>
    <property type="project" value="UniProtKB-KW"/>
</dbReference>
<dbReference type="InterPro" id="IPR017900">
    <property type="entry name" value="4Fe4S_Fe_S_CS"/>
</dbReference>
<feature type="domain" description="4Fe-4S ferredoxin-type" evidence="5">
    <location>
        <begin position="36"/>
        <end position="65"/>
    </location>
</feature>
<reference evidence="6" key="1">
    <citation type="journal article" date="2014" name="Front. Microbiol.">
        <title>High frequency of phylogenetically diverse reductive dehalogenase-homologous genes in deep subseafloor sedimentary metagenomes.</title>
        <authorList>
            <person name="Kawai M."/>
            <person name="Futagami T."/>
            <person name="Toyoda A."/>
            <person name="Takaki Y."/>
            <person name="Nishi S."/>
            <person name="Hori S."/>
            <person name="Arai W."/>
            <person name="Tsubouchi T."/>
            <person name="Morono Y."/>
            <person name="Uchiyama I."/>
            <person name="Ito T."/>
            <person name="Fujiyama A."/>
            <person name="Inagaki F."/>
            <person name="Takami H."/>
        </authorList>
    </citation>
    <scope>NUCLEOTIDE SEQUENCE</scope>
    <source>
        <strain evidence="6">Expedition CK06-06</strain>
    </source>
</reference>
<keyword evidence="4" id="KW-0411">Iron-sulfur</keyword>
<evidence type="ECO:0000256" key="4">
    <source>
        <dbReference type="ARBA" id="ARBA00023014"/>
    </source>
</evidence>